<reference evidence="4 5" key="1">
    <citation type="journal article" date="2016" name="Int. J. Syst. Evol. Microbiol.">
        <title>Arsenicitalea aurantiaca gen. nov., sp. nov., a new member of the family Hyphomicrobiaceae, isolated from high-arsenic sediment.</title>
        <authorList>
            <person name="Mu Y."/>
            <person name="Zhou L."/>
            <person name="Zeng X.C."/>
            <person name="Liu L."/>
            <person name="Pan Y."/>
            <person name="Chen X."/>
            <person name="Wang J."/>
            <person name="Li S."/>
            <person name="Li W.J."/>
            <person name="Wang Y."/>
        </authorList>
    </citation>
    <scope>NUCLEOTIDE SEQUENCE [LARGE SCALE GENOMIC DNA]</scope>
    <source>
        <strain evidence="4 5">42-50</strain>
    </source>
</reference>
<dbReference type="PANTHER" id="PTHR30536">
    <property type="entry name" value="ALTRONATE/GALACTARATE DEHYDRATASE"/>
    <property type="match status" value="1"/>
</dbReference>
<dbReference type="Proteomes" id="UP000281547">
    <property type="component" value="Unassembled WGS sequence"/>
</dbReference>
<keyword evidence="2" id="KW-0456">Lyase</keyword>
<dbReference type="PANTHER" id="PTHR30536:SF5">
    <property type="entry name" value="ALTRONATE DEHYDRATASE"/>
    <property type="match status" value="1"/>
</dbReference>
<dbReference type="GO" id="GO:0016829">
    <property type="term" value="F:lyase activity"/>
    <property type="evidence" value="ECO:0007669"/>
    <property type="project" value="UniProtKB-KW"/>
</dbReference>
<dbReference type="InterPro" id="IPR052172">
    <property type="entry name" value="UxaA_altronate/galactarate_dh"/>
</dbReference>
<evidence type="ECO:0000256" key="1">
    <source>
        <dbReference type="ARBA" id="ARBA00010986"/>
    </source>
</evidence>
<sequence length="513" mass="54875">MTRPEARTLVLNGADNVAVALANLDVGTETREGVRLGKRVPKGHKFTIVPVSAGQPIMKFGQIIGFATMDLPAGEWVHEHNCDMGPLAGAFERDYDFCAGVTPTQFVPEAERATFQGYRRANGKVGTRNYVGILTSVNCSATVAKFMAEAINRSGILDDYPEIDGVVPFVHGTGCGMAGTGEGFDILKRTQWGYASNPNLASALLVGLGCEVFQIGRMKEIYGIEDGENFQTMTIQESGGTARIIEWGVERIKEMLPAAAKARRETIPASELTLALQCGGSDGYSGITANPALGVAADMLVAQGGTAILSETPEIYGAEHLLTRRAVSREVGEKLIERIHWWEDYTARNHGEMNNNPSPGNKLGGLTTILEKSLGAAAKGGMSPMTAVYEYAEPVREKGFVFMDTPGFDPVSATGQVAGGANILCFTTGRGSAYGCKPVPSIKLATNSDLYRRMTGDMDINCGDIVDGTMTVEEKGQEIFQTILRIASGEKSKSEALGYGDNEFVPWQVGAVM</sequence>
<dbReference type="Pfam" id="PF04295">
    <property type="entry name" value="GD_AH_second"/>
    <property type="match status" value="1"/>
</dbReference>
<dbReference type="Pfam" id="PF20629">
    <property type="entry name" value="GD_AH_C"/>
    <property type="match status" value="1"/>
</dbReference>
<gene>
    <name evidence="4" type="ORF">EMQ25_00240</name>
</gene>
<dbReference type="AlphaFoldDB" id="A0A433XME1"/>
<evidence type="ECO:0000313" key="5">
    <source>
        <dbReference type="Proteomes" id="UP000281547"/>
    </source>
</evidence>
<organism evidence="4 5">
    <name type="scientific">Arsenicitalea aurantiaca</name>
    <dbReference type="NCBI Taxonomy" id="1783274"/>
    <lineage>
        <taxon>Bacteria</taxon>
        <taxon>Pseudomonadati</taxon>
        <taxon>Pseudomonadota</taxon>
        <taxon>Alphaproteobacteria</taxon>
        <taxon>Hyphomicrobiales</taxon>
        <taxon>Devosiaceae</taxon>
        <taxon>Arsenicitalea</taxon>
    </lineage>
</organism>
<proteinExistence type="inferred from homology"/>
<name>A0A433XME1_9HYPH</name>
<dbReference type="InterPro" id="IPR044144">
    <property type="entry name" value="SAF_UxaA/GarD"/>
</dbReference>
<dbReference type="InterPro" id="IPR007392">
    <property type="entry name" value="GD_AH_second"/>
</dbReference>
<dbReference type="InterPro" id="IPR013974">
    <property type="entry name" value="SAF"/>
</dbReference>
<evidence type="ECO:0000256" key="2">
    <source>
        <dbReference type="ARBA" id="ARBA00023239"/>
    </source>
</evidence>
<dbReference type="Gene3D" id="2.30.130.110">
    <property type="match status" value="1"/>
</dbReference>
<dbReference type="SMART" id="SM00858">
    <property type="entry name" value="SAF"/>
    <property type="match status" value="1"/>
</dbReference>
<accession>A0A433XME1</accession>
<protein>
    <submittedName>
        <fullName evidence="4">Altronate dehydratase</fullName>
    </submittedName>
</protein>
<evidence type="ECO:0000313" key="4">
    <source>
        <dbReference type="EMBL" id="RUT35174.1"/>
    </source>
</evidence>
<keyword evidence="5" id="KW-1185">Reference proteome</keyword>
<dbReference type="OrthoDB" id="9804574at2"/>
<dbReference type="EMBL" id="RZNJ01000001">
    <property type="protein sequence ID" value="RUT35174.1"/>
    <property type="molecule type" value="Genomic_DNA"/>
</dbReference>
<dbReference type="CDD" id="cd11613">
    <property type="entry name" value="SAF_AH_GD"/>
    <property type="match status" value="1"/>
</dbReference>
<dbReference type="Pfam" id="PF08666">
    <property type="entry name" value="SAF"/>
    <property type="match status" value="1"/>
</dbReference>
<feature type="domain" description="SAF" evidence="3">
    <location>
        <begin position="15"/>
        <end position="83"/>
    </location>
</feature>
<comment type="similarity">
    <text evidence="1">Belongs to the UxaA family.</text>
</comment>
<dbReference type="GO" id="GO:0019698">
    <property type="term" value="P:D-galacturonate catabolic process"/>
    <property type="evidence" value="ECO:0007669"/>
    <property type="project" value="TreeGrafter"/>
</dbReference>
<evidence type="ECO:0000259" key="3">
    <source>
        <dbReference type="SMART" id="SM00858"/>
    </source>
</evidence>
<dbReference type="InterPro" id="IPR048332">
    <property type="entry name" value="GD_AH_C"/>
</dbReference>
<comment type="caution">
    <text evidence="4">The sequence shown here is derived from an EMBL/GenBank/DDBJ whole genome shotgun (WGS) entry which is preliminary data.</text>
</comment>